<feature type="transmembrane region" description="Helical" evidence="1">
    <location>
        <begin position="15"/>
        <end position="39"/>
    </location>
</feature>
<sequence>MSEIPQNEKVVRSRLLTSILLVLLALVAITAATVAWFSIADKAKVKTMSLDIIGDLDLKMDLDAHSTIDQYKKTLSFTDIAARIQQEKGFSMKEVPLDPVTTSDAKTFTFENGSTASDTSGSYLEFTLHFMAEKDMLVHLTSADSSDGADDGTAIVSQNTALPQAMRISFTADGQTWIYDPGMTDTVSQSGDTKTFGLPAASSMKLTENNVMFSLKEGVDKAVLVHVWLEGTDEACTDELKEAEYAIRLRFTGEDTSTDQENG</sequence>
<gene>
    <name evidence="2" type="ORF">H8716_06940</name>
</gene>
<reference evidence="2 3" key="1">
    <citation type="submission" date="2020-08" db="EMBL/GenBank/DDBJ databases">
        <title>Genome public.</title>
        <authorList>
            <person name="Liu C."/>
            <person name="Sun Q."/>
        </authorList>
    </citation>
    <scope>NUCLEOTIDE SEQUENCE [LARGE SCALE GENOMIC DNA]</scope>
    <source>
        <strain evidence="2 3">NSJ-46</strain>
    </source>
</reference>
<evidence type="ECO:0000256" key="1">
    <source>
        <dbReference type="SAM" id="Phobius"/>
    </source>
</evidence>
<keyword evidence="1" id="KW-1133">Transmembrane helix</keyword>
<name>A0ABR7N8T3_9FIRM</name>
<protein>
    <submittedName>
        <fullName evidence="2">Uncharacterized protein</fullName>
    </submittedName>
</protein>
<dbReference type="RefSeq" id="WP_249307843.1">
    <property type="nucleotide sequence ID" value="NZ_JACRSZ010000006.1"/>
</dbReference>
<organism evidence="2 3">
    <name type="scientific">Jingyaoa shaoxingensis</name>
    <dbReference type="NCBI Taxonomy" id="2763671"/>
    <lineage>
        <taxon>Bacteria</taxon>
        <taxon>Bacillati</taxon>
        <taxon>Bacillota</taxon>
        <taxon>Clostridia</taxon>
        <taxon>Lachnospirales</taxon>
        <taxon>Lachnospiraceae</taxon>
        <taxon>Jingyaoa</taxon>
    </lineage>
</organism>
<evidence type="ECO:0000313" key="2">
    <source>
        <dbReference type="EMBL" id="MBC8572814.1"/>
    </source>
</evidence>
<evidence type="ECO:0000313" key="3">
    <source>
        <dbReference type="Proteomes" id="UP000657421"/>
    </source>
</evidence>
<keyword evidence="1" id="KW-0472">Membrane</keyword>
<comment type="caution">
    <text evidence="2">The sequence shown here is derived from an EMBL/GenBank/DDBJ whole genome shotgun (WGS) entry which is preliminary data.</text>
</comment>
<dbReference type="EMBL" id="JACRSZ010000006">
    <property type="protein sequence ID" value="MBC8572814.1"/>
    <property type="molecule type" value="Genomic_DNA"/>
</dbReference>
<accession>A0ABR7N8T3</accession>
<dbReference type="Proteomes" id="UP000657421">
    <property type="component" value="Unassembled WGS sequence"/>
</dbReference>
<keyword evidence="3" id="KW-1185">Reference proteome</keyword>
<keyword evidence="1" id="KW-0812">Transmembrane</keyword>
<proteinExistence type="predicted"/>